<dbReference type="InterPro" id="IPR032466">
    <property type="entry name" value="Metal_Hydrolase"/>
</dbReference>
<dbReference type="PANTHER" id="PTHR11409:SF37">
    <property type="entry name" value="ADENOSINE DEAMINASE DOMAIN-CONTAINING PROTEIN"/>
    <property type="match status" value="1"/>
</dbReference>
<evidence type="ECO:0000313" key="6">
    <source>
        <dbReference type="Proteomes" id="UP001303115"/>
    </source>
</evidence>
<keyword evidence="2" id="KW-0479">Metal-binding</keyword>
<gene>
    <name evidence="5" type="ORF">C8A01DRAFT_21250</name>
</gene>
<accession>A0AAN6P4C9</accession>
<evidence type="ECO:0000256" key="2">
    <source>
        <dbReference type="ARBA" id="ARBA00022723"/>
    </source>
</evidence>
<dbReference type="GO" id="GO:0046872">
    <property type="term" value="F:metal ion binding"/>
    <property type="evidence" value="ECO:0007669"/>
    <property type="project" value="UniProtKB-KW"/>
</dbReference>
<evidence type="ECO:0000259" key="4">
    <source>
        <dbReference type="Pfam" id="PF00962"/>
    </source>
</evidence>
<dbReference type="EMBL" id="MU854766">
    <property type="protein sequence ID" value="KAK4031549.1"/>
    <property type="molecule type" value="Genomic_DNA"/>
</dbReference>
<dbReference type="SUPFAM" id="SSF51556">
    <property type="entry name" value="Metallo-dependent hydrolases"/>
    <property type="match status" value="1"/>
</dbReference>
<comment type="cofactor">
    <cofactor evidence="1">
        <name>Zn(2+)</name>
        <dbReference type="ChEBI" id="CHEBI:29105"/>
    </cofactor>
</comment>
<evidence type="ECO:0000313" key="5">
    <source>
        <dbReference type="EMBL" id="KAK4031549.1"/>
    </source>
</evidence>
<evidence type="ECO:0000256" key="3">
    <source>
        <dbReference type="ARBA" id="ARBA00022801"/>
    </source>
</evidence>
<reference evidence="6" key="1">
    <citation type="journal article" date="2023" name="Mol. Phylogenet. Evol.">
        <title>Genome-scale phylogeny and comparative genomics of the fungal order Sordariales.</title>
        <authorList>
            <person name="Hensen N."/>
            <person name="Bonometti L."/>
            <person name="Westerberg I."/>
            <person name="Brannstrom I.O."/>
            <person name="Guillou S."/>
            <person name="Cros-Aarteil S."/>
            <person name="Calhoun S."/>
            <person name="Haridas S."/>
            <person name="Kuo A."/>
            <person name="Mondo S."/>
            <person name="Pangilinan J."/>
            <person name="Riley R."/>
            <person name="LaButti K."/>
            <person name="Andreopoulos B."/>
            <person name="Lipzen A."/>
            <person name="Chen C."/>
            <person name="Yan M."/>
            <person name="Daum C."/>
            <person name="Ng V."/>
            <person name="Clum A."/>
            <person name="Steindorff A."/>
            <person name="Ohm R.A."/>
            <person name="Martin F."/>
            <person name="Silar P."/>
            <person name="Natvig D.O."/>
            <person name="Lalanne C."/>
            <person name="Gautier V."/>
            <person name="Ament-Velasquez S.L."/>
            <person name="Kruys A."/>
            <person name="Hutchinson M.I."/>
            <person name="Powell A.J."/>
            <person name="Barry K."/>
            <person name="Miller A.N."/>
            <person name="Grigoriev I.V."/>
            <person name="Debuchy R."/>
            <person name="Gladieux P."/>
            <person name="Hiltunen Thoren M."/>
            <person name="Johannesson H."/>
        </authorList>
    </citation>
    <scope>NUCLEOTIDE SEQUENCE [LARGE SCALE GENOMIC DNA]</scope>
    <source>
        <strain evidence="6">CBS 284.82</strain>
    </source>
</reference>
<dbReference type="PANTHER" id="PTHR11409">
    <property type="entry name" value="ADENOSINE DEAMINASE"/>
    <property type="match status" value="1"/>
</dbReference>
<dbReference type="GO" id="GO:0004000">
    <property type="term" value="F:adenosine deaminase activity"/>
    <property type="evidence" value="ECO:0007669"/>
    <property type="project" value="TreeGrafter"/>
</dbReference>
<proteinExistence type="predicted"/>
<dbReference type="Pfam" id="PF00962">
    <property type="entry name" value="A_deaminase"/>
    <property type="match status" value="1"/>
</dbReference>
<dbReference type="InterPro" id="IPR006330">
    <property type="entry name" value="Ado/ade_deaminase"/>
</dbReference>
<keyword evidence="6" id="KW-1185">Reference proteome</keyword>
<dbReference type="AlphaFoldDB" id="A0AAN6P4C9"/>
<comment type="caution">
    <text evidence="5">The sequence shown here is derived from an EMBL/GenBank/DDBJ whole genome shotgun (WGS) entry which is preliminary data.</text>
</comment>
<dbReference type="Gene3D" id="3.20.20.140">
    <property type="entry name" value="Metal-dependent hydrolases"/>
    <property type="match status" value="1"/>
</dbReference>
<feature type="domain" description="Adenosine deaminase" evidence="4">
    <location>
        <begin position="13"/>
        <end position="85"/>
    </location>
</feature>
<name>A0AAN6P4C9_9PEZI</name>
<keyword evidence="3" id="KW-0378">Hydrolase</keyword>
<sequence>METDTDGKLTDALLLSAKRIGRGFTLPRHPHIVDEISEHGVRVEVCPISDEILGLTPRISGHAIYSLPADNVSCTISMDNGTLFGLVSSYVELSLEASV</sequence>
<organism evidence="5 6">
    <name type="scientific">Parachaetomium inaequale</name>
    <dbReference type="NCBI Taxonomy" id="2588326"/>
    <lineage>
        <taxon>Eukaryota</taxon>
        <taxon>Fungi</taxon>
        <taxon>Dikarya</taxon>
        <taxon>Ascomycota</taxon>
        <taxon>Pezizomycotina</taxon>
        <taxon>Sordariomycetes</taxon>
        <taxon>Sordariomycetidae</taxon>
        <taxon>Sordariales</taxon>
        <taxon>Chaetomiaceae</taxon>
        <taxon>Parachaetomium</taxon>
    </lineage>
</organism>
<dbReference type="GO" id="GO:0006154">
    <property type="term" value="P:adenosine catabolic process"/>
    <property type="evidence" value="ECO:0007669"/>
    <property type="project" value="TreeGrafter"/>
</dbReference>
<dbReference type="GO" id="GO:0046103">
    <property type="term" value="P:inosine biosynthetic process"/>
    <property type="evidence" value="ECO:0007669"/>
    <property type="project" value="TreeGrafter"/>
</dbReference>
<dbReference type="InterPro" id="IPR001365">
    <property type="entry name" value="A_deaminase_dom"/>
</dbReference>
<protein>
    <recommendedName>
        <fullName evidence="4">Adenosine deaminase domain-containing protein</fullName>
    </recommendedName>
</protein>
<dbReference type="Proteomes" id="UP001303115">
    <property type="component" value="Unassembled WGS sequence"/>
</dbReference>
<evidence type="ECO:0000256" key="1">
    <source>
        <dbReference type="ARBA" id="ARBA00001947"/>
    </source>
</evidence>